<name>A0A378XVD2_PAEPO</name>
<evidence type="ECO:0000256" key="1">
    <source>
        <dbReference type="ARBA" id="ARBA00023163"/>
    </source>
</evidence>
<accession>A0A378XVD2</accession>
<keyword evidence="1" id="KW-0804">Transcription</keyword>
<proteinExistence type="predicted"/>
<dbReference type="Proteomes" id="UP000254400">
    <property type="component" value="Unassembled WGS sequence"/>
</dbReference>
<dbReference type="GeneID" id="93350418"/>
<dbReference type="GO" id="GO:0006355">
    <property type="term" value="P:regulation of DNA-templated transcription"/>
    <property type="evidence" value="ECO:0007669"/>
    <property type="project" value="InterPro"/>
</dbReference>
<dbReference type="AlphaFoldDB" id="A0A378XVD2"/>
<evidence type="ECO:0000313" key="4">
    <source>
        <dbReference type="Proteomes" id="UP000254400"/>
    </source>
</evidence>
<organism evidence="3 4">
    <name type="scientific">Paenibacillus polymyxa</name>
    <name type="common">Bacillus polymyxa</name>
    <dbReference type="NCBI Taxonomy" id="1406"/>
    <lineage>
        <taxon>Bacteria</taxon>
        <taxon>Bacillati</taxon>
        <taxon>Bacillota</taxon>
        <taxon>Bacilli</taxon>
        <taxon>Bacillales</taxon>
        <taxon>Paenibacillaceae</taxon>
        <taxon>Paenibacillus</taxon>
    </lineage>
</organism>
<evidence type="ECO:0000313" key="3">
    <source>
        <dbReference type="EMBL" id="SUA68338.1"/>
    </source>
</evidence>
<feature type="domain" description="HTH HARE-type" evidence="2">
    <location>
        <begin position="6"/>
        <end position="69"/>
    </location>
</feature>
<evidence type="ECO:0000259" key="2">
    <source>
        <dbReference type="Pfam" id="PF05066"/>
    </source>
</evidence>
<gene>
    <name evidence="3" type="ORF">NCTC10343_01632</name>
</gene>
<dbReference type="RefSeq" id="WP_019686716.1">
    <property type="nucleotide sequence ID" value="NZ_CP036496.1"/>
</dbReference>
<dbReference type="Pfam" id="PF05066">
    <property type="entry name" value="HARE-HTH"/>
    <property type="match status" value="1"/>
</dbReference>
<reference evidence="3 4" key="1">
    <citation type="submission" date="2018-06" db="EMBL/GenBank/DDBJ databases">
        <authorList>
            <consortium name="Pathogen Informatics"/>
            <person name="Doyle S."/>
        </authorList>
    </citation>
    <scope>NUCLEOTIDE SEQUENCE [LARGE SCALE GENOMIC DNA]</scope>
    <source>
        <strain evidence="3 4">NCTC10343</strain>
    </source>
</reference>
<sequence length="86" mass="9946">MTKVTQTQAVIEAMKQKGGYATLKELYVDVRQVEGVEWKTKTPDATIRRIVQNQKYFFKIRAGLWGLNEMKDSLPLEVIENNESNK</sequence>
<dbReference type="EMBL" id="UGSC01000001">
    <property type="protein sequence ID" value="SUA68338.1"/>
    <property type="molecule type" value="Genomic_DNA"/>
</dbReference>
<dbReference type="InterPro" id="IPR007759">
    <property type="entry name" value="Asxl_HARE-HTH"/>
</dbReference>
<protein>
    <recommendedName>
        <fullName evidence="2">HTH HARE-type domain-containing protein</fullName>
    </recommendedName>
</protein>